<gene>
    <name evidence="2" type="ORF">D9613_006111</name>
</gene>
<proteinExistence type="predicted"/>
<protein>
    <submittedName>
        <fullName evidence="2">Uncharacterized protein</fullName>
    </submittedName>
</protein>
<evidence type="ECO:0000313" key="2">
    <source>
        <dbReference type="EMBL" id="KAF4617179.1"/>
    </source>
</evidence>
<feature type="transmembrane region" description="Helical" evidence="1">
    <location>
        <begin position="243"/>
        <end position="264"/>
    </location>
</feature>
<sequence>MAPTFEIRATERELGRWAPGLLDVWIFFNLIVNTILLPLLVATFLLSSRVKRHPTLVNVCLTWIFSGEFSLLLFYANQYKGPEPNKVLCIIQTTLLYGITPMWSVAVLMLFYYMLKAIRGDYAKKEISWPKLVVMLAAPYIAQITFSIAAFCVGSLMIFTRCHKKLTKNAQISWNHPDRVDRAHRYFYCALDHRQLAIAMGAFTSIMCVGIVILEVHLIVIAYRNQRGLRNAGQGKNGVDFQFFLRVLVFGAFIAFGVIVNFVYLIAPTSTAPDIFAAMAGTVVFLVFGTQPDVLRVWCFWRRRPKSTSSIQVNVMIDQEINEGGSTDELPKSQPFVIIEDNNDEHREAPSVFDLTSNMRINAGSLPPSYKSASSPR</sequence>
<keyword evidence="1" id="KW-0812">Transmembrane</keyword>
<feature type="transmembrane region" description="Helical" evidence="1">
    <location>
        <begin position="136"/>
        <end position="159"/>
    </location>
</feature>
<reference evidence="2 3" key="1">
    <citation type="submission" date="2019-12" db="EMBL/GenBank/DDBJ databases">
        <authorList>
            <person name="Floudas D."/>
            <person name="Bentzer J."/>
            <person name="Ahren D."/>
            <person name="Johansson T."/>
            <person name="Persson P."/>
            <person name="Tunlid A."/>
        </authorList>
    </citation>
    <scope>NUCLEOTIDE SEQUENCE [LARGE SCALE GENOMIC DNA]</scope>
    <source>
        <strain evidence="2 3">CBS 102.39</strain>
    </source>
</reference>
<keyword evidence="1" id="KW-0472">Membrane</keyword>
<accession>A0A8H4QTM8</accession>
<comment type="caution">
    <text evidence="2">The sequence shown here is derived from an EMBL/GenBank/DDBJ whole genome shotgun (WGS) entry which is preliminary data.</text>
</comment>
<name>A0A8H4QTM8_9AGAR</name>
<dbReference type="EMBL" id="JAACJL010000030">
    <property type="protein sequence ID" value="KAF4617179.1"/>
    <property type="molecule type" value="Genomic_DNA"/>
</dbReference>
<keyword evidence="1" id="KW-1133">Transmembrane helix</keyword>
<feature type="transmembrane region" description="Helical" evidence="1">
    <location>
        <begin position="95"/>
        <end position="115"/>
    </location>
</feature>
<feature type="transmembrane region" description="Helical" evidence="1">
    <location>
        <begin position="55"/>
        <end position="75"/>
    </location>
</feature>
<feature type="transmembrane region" description="Helical" evidence="1">
    <location>
        <begin position="24"/>
        <end position="46"/>
    </location>
</feature>
<evidence type="ECO:0000256" key="1">
    <source>
        <dbReference type="SAM" id="Phobius"/>
    </source>
</evidence>
<dbReference type="Proteomes" id="UP000521872">
    <property type="component" value="Unassembled WGS sequence"/>
</dbReference>
<dbReference type="AlphaFoldDB" id="A0A8H4QTM8"/>
<keyword evidence="3" id="KW-1185">Reference proteome</keyword>
<feature type="transmembrane region" description="Helical" evidence="1">
    <location>
        <begin position="196"/>
        <end position="223"/>
    </location>
</feature>
<organism evidence="2 3">
    <name type="scientific">Agrocybe pediades</name>
    <dbReference type="NCBI Taxonomy" id="84607"/>
    <lineage>
        <taxon>Eukaryota</taxon>
        <taxon>Fungi</taxon>
        <taxon>Dikarya</taxon>
        <taxon>Basidiomycota</taxon>
        <taxon>Agaricomycotina</taxon>
        <taxon>Agaricomycetes</taxon>
        <taxon>Agaricomycetidae</taxon>
        <taxon>Agaricales</taxon>
        <taxon>Agaricineae</taxon>
        <taxon>Strophariaceae</taxon>
        <taxon>Agrocybe</taxon>
    </lineage>
</organism>
<evidence type="ECO:0000313" key="3">
    <source>
        <dbReference type="Proteomes" id="UP000521872"/>
    </source>
</evidence>
<feature type="transmembrane region" description="Helical" evidence="1">
    <location>
        <begin position="276"/>
        <end position="299"/>
    </location>
</feature>